<dbReference type="Gene3D" id="3.90.550.10">
    <property type="entry name" value="Spore Coat Polysaccharide Biosynthesis Protein SpsA, Chain A"/>
    <property type="match status" value="1"/>
</dbReference>
<protein>
    <submittedName>
        <fullName evidence="3">Glycosyltransferase family 2 protein</fullName>
    </submittedName>
</protein>
<dbReference type="InterPro" id="IPR001173">
    <property type="entry name" value="Glyco_trans_2-like"/>
</dbReference>
<keyword evidence="1" id="KW-0472">Membrane</keyword>
<dbReference type="AlphaFoldDB" id="A0A553E5S6"/>
<organism evidence="3 4">
    <name type="scientific">Flavobacterium restrictum</name>
    <dbReference type="NCBI Taxonomy" id="2594428"/>
    <lineage>
        <taxon>Bacteria</taxon>
        <taxon>Pseudomonadati</taxon>
        <taxon>Bacteroidota</taxon>
        <taxon>Flavobacteriia</taxon>
        <taxon>Flavobacteriales</taxon>
        <taxon>Flavobacteriaceae</taxon>
        <taxon>Flavobacterium</taxon>
    </lineage>
</organism>
<sequence length="256" mass="29768">MNNELVSIIIPSYNSEKFILETIQSVQNQTYINWEIILIDDCSTDATVTLIKEKAAIDARIHWQQLEKNSGTGVARNLGLSQAKGRYIAFLDADDLWKPEKLEKQLQFLQKNKLPFTFSFYECMNEQGISLGKRVEAPLKLTYRQLFYCNYVGNLTGIYDVNFFGKIAISSIRKRQDWMLWLTILNKIKTAQPVSESLAIYRIRENSISASKVDLLQHNFAVYRQFHGYNTLVSLYYMTGFLFTQLVIKRRYIKGI</sequence>
<keyword evidence="1" id="KW-1133">Transmembrane helix</keyword>
<accession>A0A553E5S6</accession>
<reference evidence="3 4" key="1">
    <citation type="submission" date="2019-07" db="EMBL/GenBank/DDBJ databases">
        <title>Novel species of Flavobacterium.</title>
        <authorList>
            <person name="Liu Q."/>
            <person name="Xin Y.-H."/>
        </authorList>
    </citation>
    <scope>NUCLEOTIDE SEQUENCE [LARGE SCALE GENOMIC DNA]</scope>
    <source>
        <strain evidence="3 4">LB1R34</strain>
    </source>
</reference>
<evidence type="ECO:0000313" key="4">
    <source>
        <dbReference type="Proteomes" id="UP000316371"/>
    </source>
</evidence>
<evidence type="ECO:0000256" key="1">
    <source>
        <dbReference type="SAM" id="Phobius"/>
    </source>
</evidence>
<feature type="domain" description="Glycosyltransferase 2-like" evidence="2">
    <location>
        <begin position="7"/>
        <end position="114"/>
    </location>
</feature>
<dbReference type="CDD" id="cd00761">
    <property type="entry name" value="Glyco_tranf_GTA_type"/>
    <property type="match status" value="1"/>
</dbReference>
<gene>
    <name evidence="3" type="ORF">FNW21_06610</name>
</gene>
<name>A0A553E5S6_9FLAO</name>
<dbReference type="EMBL" id="VJZT01000005">
    <property type="protein sequence ID" value="TRX40397.1"/>
    <property type="molecule type" value="Genomic_DNA"/>
</dbReference>
<evidence type="ECO:0000259" key="2">
    <source>
        <dbReference type="Pfam" id="PF00535"/>
    </source>
</evidence>
<comment type="caution">
    <text evidence="3">The sequence shown here is derived from an EMBL/GenBank/DDBJ whole genome shotgun (WGS) entry which is preliminary data.</text>
</comment>
<dbReference type="OrthoDB" id="9815829at2"/>
<evidence type="ECO:0000313" key="3">
    <source>
        <dbReference type="EMBL" id="TRX40397.1"/>
    </source>
</evidence>
<keyword evidence="1" id="KW-0812">Transmembrane</keyword>
<dbReference type="PANTHER" id="PTHR22916:SF3">
    <property type="entry name" value="UDP-GLCNAC:BETAGAL BETA-1,3-N-ACETYLGLUCOSAMINYLTRANSFERASE-LIKE PROTEIN 1"/>
    <property type="match status" value="1"/>
</dbReference>
<dbReference type="GO" id="GO:0016758">
    <property type="term" value="F:hexosyltransferase activity"/>
    <property type="evidence" value="ECO:0007669"/>
    <property type="project" value="UniProtKB-ARBA"/>
</dbReference>
<dbReference type="Proteomes" id="UP000316371">
    <property type="component" value="Unassembled WGS sequence"/>
</dbReference>
<dbReference type="SUPFAM" id="SSF53448">
    <property type="entry name" value="Nucleotide-diphospho-sugar transferases"/>
    <property type="match status" value="1"/>
</dbReference>
<proteinExistence type="predicted"/>
<dbReference type="InterPro" id="IPR029044">
    <property type="entry name" value="Nucleotide-diphossugar_trans"/>
</dbReference>
<feature type="transmembrane region" description="Helical" evidence="1">
    <location>
        <begin position="226"/>
        <end position="248"/>
    </location>
</feature>
<dbReference type="PANTHER" id="PTHR22916">
    <property type="entry name" value="GLYCOSYLTRANSFERASE"/>
    <property type="match status" value="1"/>
</dbReference>
<dbReference type="RefSeq" id="WP_144255955.1">
    <property type="nucleotide sequence ID" value="NZ_VJZT01000005.1"/>
</dbReference>
<keyword evidence="3" id="KW-0808">Transferase</keyword>
<keyword evidence="4" id="KW-1185">Reference proteome</keyword>
<dbReference type="Pfam" id="PF00535">
    <property type="entry name" value="Glycos_transf_2"/>
    <property type="match status" value="1"/>
</dbReference>